<sequence>MWPWTRSVPVAIASFCCVYLALEFLAYTYGPANVQSLANTLTELLYTYEWKRTPGDFDNGDKLIFTVVGAFEIRIMNLTTAGLLELLRTCSRSGPSMDDLRIFDSSLGLFDNAGKLVLHMGWDHVVLGKKIGAQACRDEAYYFVHLSRAPYFPSQFRLGPYSKPSSSTVRGSFAQKTQAKLV</sequence>
<organism evidence="1 2">
    <name type="scientific">Hydnum rufescens UP504</name>
    <dbReference type="NCBI Taxonomy" id="1448309"/>
    <lineage>
        <taxon>Eukaryota</taxon>
        <taxon>Fungi</taxon>
        <taxon>Dikarya</taxon>
        <taxon>Basidiomycota</taxon>
        <taxon>Agaricomycotina</taxon>
        <taxon>Agaricomycetes</taxon>
        <taxon>Cantharellales</taxon>
        <taxon>Hydnaceae</taxon>
        <taxon>Hydnum</taxon>
    </lineage>
</organism>
<comment type="caution">
    <text evidence="1">The sequence shown here is derived from an EMBL/GenBank/DDBJ whole genome shotgun (WGS) entry which is preliminary data.</text>
</comment>
<protein>
    <submittedName>
        <fullName evidence="1">Uncharacterized protein</fullName>
    </submittedName>
</protein>
<dbReference type="OrthoDB" id="10254903at2759"/>
<dbReference type="EMBL" id="MU128948">
    <property type="protein sequence ID" value="KAF9515650.1"/>
    <property type="molecule type" value="Genomic_DNA"/>
</dbReference>
<dbReference type="Proteomes" id="UP000886523">
    <property type="component" value="Unassembled WGS sequence"/>
</dbReference>
<reference evidence="1" key="1">
    <citation type="journal article" date="2020" name="Nat. Commun.">
        <title>Large-scale genome sequencing of mycorrhizal fungi provides insights into the early evolution of symbiotic traits.</title>
        <authorList>
            <person name="Miyauchi S."/>
            <person name="Kiss E."/>
            <person name="Kuo A."/>
            <person name="Drula E."/>
            <person name="Kohler A."/>
            <person name="Sanchez-Garcia M."/>
            <person name="Morin E."/>
            <person name="Andreopoulos B."/>
            <person name="Barry K.W."/>
            <person name="Bonito G."/>
            <person name="Buee M."/>
            <person name="Carver A."/>
            <person name="Chen C."/>
            <person name="Cichocki N."/>
            <person name="Clum A."/>
            <person name="Culley D."/>
            <person name="Crous P.W."/>
            <person name="Fauchery L."/>
            <person name="Girlanda M."/>
            <person name="Hayes R.D."/>
            <person name="Keri Z."/>
            <person name="LaButti K."/>
            <person name="Lipzen A."/>
            <person name="Lombard V."/>
            <person name="Magnuson J."/>
            <person name="Maillard F."/>
            <person name="Murat C."/>
            <person name="Nolan M."/>
            <person name="Ohm R.A."/>
            <person name="Pangilinan J."/>
            <person name="Pereira M.F."/>
            <person name="Perotto S."/>
            <person name="Peter M."/>
            <person name="Pfister S."/>
            <person name="Riley R."/>
            <person name="Sitrit Y."/>
            <person name="Stielow J.B."/>
            <person name="Szollosi G."/>
            <person name="Zifcakova L."/>
            <person name="Stursova M."/>
            <person name="Spatafora J.W."/>
            <person name="Tedersoo L."/>
            <person name="Vaario L.M."/>
            <person name="Yamada A."/>
            <person name="Yan M."/>
            <person name="Wang P."/>
            <person name="Xu J."/>
            <person name="Bruns T."/>
            <person name="Baldrian P."/>
            <person name="Vilgalys R."/>
            <person name="Dunand C."/>
            <person name="Henrissat B."/>
            <person name="Grigoriev I.V."/>
            <person name="Hibbett D."/>
            <person name="Nagy L.G."/>
            <person name="Martin F.M."/>
        </authorList>
    </citation>
    <scope>NUCLEOTIDE SEQUENCE</scope>
    <source>
        <strain evidence="1">UP504</strain>
    </source>
</reference>
<dbReference type="AlphaFoldDB" id="A0A9P6DZ59"/>
<dbReference type="Gene3D" id="3.40.50.880">
    <property type="match status" value="1"/>
</dbReference>
<keyword evidence="2" id="KW-1185">Reference proteome</keyword>
<gene>
    <name evidence="1" type="ORF">BS47DRAFT_1391485</name>
</gene>
<evidence type="ECO:0000313" key="1">
    <source>
        <dbReference type="EMBL" id="KAF9515650.1"/>
    </source>
</evidence>
<evidence type="ECO:0000313" key="2">
    <source>
        <dbReference type="Proteomes" id="UP000886523"/>
    </source>
</evidence>
<name>A0A9P6DZ59_9AGAM</name>
<proteinExistence type="predicted"/>
<dbReference type="InterPro" id="IPR029062">
    <property type="entry name" value="Class_I_gatase-like"/>
</dbReference>
<accession>A0A9P6DZ59</accession>